<evidence type="ECO:0000313" key="3">
    <source>
        <dbReference type="EMBL" id="UTY27765.1"/>
    </source>
</evidence>
<dbReference type="EMBL" id="CP038802">
    <property type="protein sequence ID" value="UTY27765.1"/>
    <property type="molecule type" value="Genomic_DNA"/>
</dbReference>
<evidence type="ECO:0000256" key="1">
    <source>
        <dbReference type="SAM" id="SignalP"/>
    </source>
</evidence>
<dbReference type="SUPFAM" id="SSF53807">
    <property type="entry name" value="Helical backbone' metal receptor"/>
    <property type="match status" value="1"/>
</dbReference>
<protein>
    <recommendedName>
        <fullName evidence="2">Fe/B12 periplasmic-binding domain-containing protein</fullName>
    </recommendedName>
</protein>
<dbReference type="AlphaFoldDB" id="A0AAE9MPX1"/>
<evidence type="ECO:0000259" key="2">
    <source>
        <dbReference type="PROSITE" id="PS50983"/>
    </source>
</evidence>
<dbReference type="InterPro" id="IPR002491">
    <property type="entry name" value="ABC_transptr_periplasmic_BD"/>
</dbReference>
<dbReference type="EMBL" id="CP038804">
    <property type="protein sequence ID" value="UTY32680.1"/>
    <property type="molecule type" value="Genomic_DNA"/>
</dbReference>
<reference evidence="4" key="1">
    <citation type="submission" date="2019-04" db="EMBL/GenBank/DDBJ databases">
        <title>Whole genome sequencing of oral phylogroup 2 treponemes.</title>
        <authorList>
            <person name="Chan Y."/>
            <person name="Zeng H.H."/>
            <person name="Yu X.L."/>
            <person name="Leung W.K."/>
            <person name="Watt R.M."/>
        </authorList>
    </citation>
    <scope>NUCLEOTIDE SEQUENCE</scope>
    <source>
        <strain evidence="4">OMZ 835</strain>
        <strain evidence="3">OMZ 847</strain>
    </source>
</reference>
<evidence type="ECO:0000313" key="6">
    <source>
        <dbReference type="Proteomes" id="UP001059401"/>
    </source>
</evidence>
<dbReference type="Pfam" id="PF01497">
    <property type="entry name" value="Peripla_BP_2"/>
    <property type="match status" value="1"/>
</dbReference>
<feature type="chain" id="PRO_5042274944" description="Fe/B12 periplasmic-binding domain-containing protein" evidence="1">
    <location>
        <begin position="24"/>
        <end position="386"/>
    </location>
</feature>
<feature type="domain" description="Fe/B12 periplasmic-binding" evidence="2">
    <location>
        <begin position="93"/>
        <end position="365"/>
    </location>
</feature>
<accession>A0AAE9MPX1</accession>
<dbReference type="InterPro" id="IPR050902">
    <property type="entry name" value="ABC_Transporter_SBP"/>
</dbReference>
<dbReference type="RefSeq" id="WP_044979729.1">
    <property type="nucleotide sequence ID" value="NZ_CP009228.1"/>
</dbReference>
<organism evidence="4 5">
    <name type="scientific">Treponema putidum</name>
    <dbReference type="NCBI Taxonomy" id="221027"/>
    <lineage>
        <taxon>Bacteria</taxon>
        <taxon>Pseudomonadati</taxon>
        <taxon>Spirochaetota</taxon>
        <taxon>Spirochaetia</taxon>
        <taxon>Spirochaetales</taxon>
        <taxon>Treponemataceae</taxon>
        <taxon>Treponema</taxon>
    </lineage>
</organism>
<dbReference type="PROSITE" id="PS50983">
    <property type="entry name" value="FE_B12_PBP"/>
    <property type="match status" value="1"/>
</dbReference>
<feature type="signal peptide" evidence="1">
    <location>
        <begin position="1"/>
        <end position="23"/>
    </location>
</feature>
<keyword evidence="6" id="KW-1185">Reference proteome</keyword>
<proteinExistence type="predicted"/>
<dbReference type="PANTHER" id="PTHR30535:SF34">
    <property type="entry name" value="MOLYBDATE-BINDING PROTEIN MOLA"/>
    <property type="match status" value="1"/>
</dbReference>
<dbReference type="PANTHER" id="PTHR30535">
    <property type="entry name" value="VITAMIN B12-BINDING PROTEIN"/>
    <property type="match status" value="1"/>
</dbReference>
<gene>
    <name evidence="4" type="ORF">E4N74_00615</name>
    <name evidence="3" type="ORF">E4N76_01260</name>
</gene>
<dbReference type="Proteomes" id="UP001059401">
    <property type="component" value="Chromosome"/>
</dbReference>
<evidence type="ECO:0000313" key="5">
    <source>
        <dbReference type="Proteomes" id="UP001058682"/>
    </source>
</evidence>
<dbReference type="Gene3D" id="3.40.50.1980">
    <property type="entry name" value="Nitrogenase molybdenum iron protein domain"/>
    <property type="match status" value="2"/>
</dbReference>
<dbReference type="Proteomes" id="UP001058682">
    <property type="component" value="Chromosome"/>
</dbReference>
<dbReference type="KEGG" id="tpk:JO40_06635"/>
<evidence type="ECO:0000313" key="4">
    <source>
        <dbReference type="EMBL" id="UTY32680.1"/>
    </source>
</evidence>
<sequence length="386" mass="43898">MKKRITIWFAAILMTLSFTSVWAKGSQETKSETDLKKIGQLELKYAKSFSVDYYEQGIKKYTDVEGREVWFVPRGKTIKGGENLNIIETPVKSLIILSTVHATLLRPIGELDKVTGTSVQSSTWKIPEIKKGMDDGKIKFIGSKNALDYEMLHALNADAILLTYENMARTPGIISKFDELGLKWIGVSNHQEADPRARLEWVKFAGEITGKEKEANRYYEKELARINAVEEMNKKSANKTTFASAFMSKDIFYIRNAGDYNVKMFEILGINYIFKDLNPDKNGNTKMNAEEFYKGAEKADFFFYDSVNGSAIKSTSDLTAFAEYLKDLKAVKENRVWGVKPNYYQSADHVADMIEELNKIIHSKPGELTETEYFYLFSAPVPAEKK</sequence>
<keyword evidence="1" id="KW-0732">Signal</keyword>
<name>A0AAE9MPX1_9SPIR</name>